<dbReference type="SMART" id="SM00464">
    <property type="entry name" value="LON"/>
    <property type="match status" value="1"/>
</dbReference>
<name>A0A3P3DMP2_9RHOB</name>
<dbReference type="InterPro" id="IPR046336">
    <property type="entry name" value="Lon_prtase_N_sf"/>
</dbReference>
<dbReference type="GO" id="GO:0008233">
    <property type="term" value="F:peptidase activity"/>
    <property type="evidence" value="ECO:0007669"/>
    <property type="project" value="UniProtKB-KW"/>
</dbReference>
<dbReference type="Gene3D" id="2.30.130.40">
    <property type="entry name" value="LON domain-like"/>
    <property type="match status" value="1"/>
</dbReference>
<dbReference type="PANTHER" id="PTHR46732">
    <property type="entry name" value="ATP-DEPENDENT PROTEASE LA (LON) DOMAIN PROTEIN"/>
    <property type="match status" value="1"/>
</dbReference>
<comment type="caution">
    <text evidence="2">The sequence shown here is derived from an EMBL/GenBank/DDBJ whole genome shotgun (WGS) entry which is preliminary data.</text>
</comment>
<keyword evidence="2" id="KW-0645">Protease</keyword>
<accession>A0A3P3DMP2</accession>
<organism evidence="2 3">
    <name type="scientific">Falsigemmobacter faecalis</name>
    <dbReference type="NCBI Taxonomy" id="2488730"/>
    <lineage>
        <taxon>Bacteria</taxon>
        <taxon>Pseudomonadati</taxon>
        <taxon>Pseudomonadota</taxon>
        <taxon>Alphaproteobacteria</taxon>
        <taxon>Rhodobacterales</taxon>
        <taxon>Paracoccaceae</taxon>
        <taxon>Falsigemmobacter</taxon>
    </lineage>
</organism>
<feature type="domain" description="Lon N-terminal" evidence="1">
    <location>
        <begin position="11"/>
        <end position="204"/>
    </location>
</feature>
<sequence length="215" mass="23908">MTLQGDLPGIIPLFPLPGALLLPRGRLPLHIFEPRYLAMVEEAIRTPERVIGMIQPRELRDDGHGALVPIGCAGRISQFTETGDGRYLITLTGLSRFRLLDEQTGFQPWRRARVDWADFGADRAGAETDPGLDRGRFIPLLRRFFEARQLQTEWAALAEAGDELLINAISMLCPFGPGDKQALLEAPTLSDRREALIALIEYALHAGPEPEESMQ</sequence>
<dbReference type="GO" id="GO:0006508">
    <property type="term" value="P:proteolysis"/>
    <property type="evidence" value="ECO:0007669"/>
    <property type="project" value="UniProtKB-KW"/>
</dbReference>
<dbReference type="InterPro" id="IPR015947">
    <property type="entry name" value="PUA-like_sf"/>
</dbReference>
<dbReference type="InterPro" id="IPR003111">
    <property type="entry name" value="Lon_prtase_N"/>
</dbReference>
<dbReference type="SUPFAM" id="SSF88697">
    <property type="entry name" value="PUA domain-like"/>
    <property type="match status" value="1"/>
</dbReference>
<reference evidence="2 3" key="1">
    <citation type="submission" date="2018-11" db="EMBL/GenBank/DDBJ databases">
        <title>Gemmobacter sp. nov., YIM 102744-1 draft genome.</title>
        <authorList>
            <person name="Li G."/>
            <person name="Jiang Y."/>
        </authorList>
    </citation>
    <scope>NUCLEOTIDE SEQUENCE [LARGE SCALE GENOMIC DNA]</scope>
    <source>
        <strain evidence="2 3">YIM 102744-1</strain>
    </source>
</reference>
<dbReference type="AlphaFoldDB" id="A0A3P3DMP2"/>
<evidence type="ECO:0000259" key="1">
    <source>
        <dbReference type="PROSITE" id="PS51787"/>
    </source>
</evidence>
<evidence type="ECO:0000313" key="3">
    <source>
        <dbReference type="Proteomes" id="UP000282125"/>
    </source>
</evidence>
<dbReference type="Pfam" id="PF02190">
    <property type="entry name" value="LON_substr_bdg"/>
    <property type="match status" value="1"/>
</dbReference>
<evidence type="ECO:0000313" key="2">
    <source>
        <dbReference type="EMBL" id="RRH75539.1"/>
    </source>
</evidence>
<gene>
    <name evidence="2" type="ORF">EG244_08635</name>
</gene>
<keyword evidence="2" id="KW-0378">Hydrolase</keyword>
<proteinExistence type="predicted"/>
<dbReference type="PROSITE" id="PS51787">
    <property type="entry name" value="LON_N"/>
    <property type="match status" value="1"/>
</dbReference>
<protein>
    <submittedName>
        <fullName evidence="2">ATP-dependent protease</fullName>
    </submittedName>
</protein>
<keyword evidence="3" id="KW-1185">Reference proteome</keyword>
<dbReference type="EMBL" id="RRAZ01000010">
    <property type="protein sequence ID" value="RRH75539.1"/>
    <property type="molecule type" value="Genomic_DNA"/>
</dbReference>
<dbReference type="Proteomes" id="UP000282125">
    <property type="component" value="Unassembled WGS sequence"/>
</dbReference>
<dbReference type="OrthoDB" id="9806457at2"/>
<dbReference type="RefSeq" id="WP_124964602.1">
    <property type="nucleotide sequence ID" value="NZ_RRAZ01000010.1"/>
</dbReference>
<dbReference type="PANTHER" id="PTHR46732:SF8">
    <property type="entry name" value="ATP-DEPENDENT PROTEASE LA (LON) DOMAIN PROTEIN"/>
    <property type="match status" value="1"/>
</dbReference>